<protein>
    <submittedName>
        <fullName evidence="1">DUF4871 domain-containing protein</fullName>
    </submittedName>
</protein>
<dbReference type="Proteomes" id="UP000587942">
    <property type="component" value="Unassembled WGS sequence"/>
</dbReference>
<dbReference type="AlphaFoldDB" id="A0A846TNB2"/>
<dbReference type="EMBL" id="JAAVUM010000001">
    <property type="protein sequence ID" value="NKE03931.1"/>
    <property type="molecule type" value="Genomic_DNA"/>
</dbReference>
<dbReference type="Pfam" id="PF16167">
    <property type="entry name" value="DUF4871"/>
    <property type="match status" value="1"/>
</dbReference>
<gene>
    <name evidence="1" type="ORF">GWK17_00335</name>
</gene>
<name>A0A846TNB2_9BACI</name>
<dbReference type="Gene3D" id="2.60.40.3830">
    <property type="match status" value="1"/>
</dbReference>
<proteinExistence type="predicted"/>
<reference evidence="1 2" key="1">
    <citation type="submission" date="2020-03" db="EMBL/GenBank/DDBJ databases">
        <authorList>
            <person name="Sun Q."/>
        </authorList>
    </citation>
    <scope>NUCLEOTIDE SEQUENCE [LARGE SCALE GENOMIC DNA]</scope>
    <source>
        <strain evidence="1 2">KACC 21451</strain>
    </source>
</reference>
<accession>A0A846TNB2</accession>
<sequence>MFLVVLVFFFTMSACDDHSIDKSEPEQEKVVSAADDWEESPMFKVDNYQMIGEEGRLGFIYDNTEVTKFYPDKIKKYMWHFWGNGEEFKGELKVVAVHKGSGEQITILEGRPLAGPNNGADQHVPSNMSLPKEGLWKLEAYIGEKLFGTIFVKVYEG</sequence>
<organism evidence="1 2">
    <name type="scientific">Mesobacillus selenatarsenatis</name>
    <dbReference type="NCBI Taxonomy" id="388741"/>
    <lineage>
        <taxon>Bacteria</taxon>
        <taxon>Bacillati</taxon>
        <taxon>Bacillota</taxon>
        <taxon>Bacilli</taxon>
        <taxon>Bacillales</taxon>
        <taxon>Bacillaceae</taxon>
        <taxon>Mesobacillus</taxon>
    </lineage>
</organism>
<evidence type="ECO:0000313" key="2">
    <source>
        <dbReference type="Proteomes" id="UP000587942"/>
    </source>
</evidence>
<dbReference type="InterPro" id="IPR032366">
    <property type="entry name" value="DUF4871"/>
</dbReference>
<evidence type="ECO:0000313" key="1">
    <source>
        <dbReference type="EMBL" id="NKE03931.1"/>
    </source>
</evidence>
<comment type="caution">
    <text evidence="1">The sequence shown here is derived from an EMBL/GenBank/DDBJ whole genome shotgun (WGS) entry which is preliminary data.</text>
</comment>